<feature type="region of interest" description="Disordered" evidence="2">
    <location>
        <begin position="567"/>
        <end position="717"/>
    </location>
</feature>
<dbReference type="PANTHER" id="PTHR12550:SF70">
    <property type="entry name" value="JIL-1 ANCHORING AND STABILIZING PROTEIN, ISOFORM A"/>
    <property type="match status" value="1"/>
</dbReference>
<feature type="compositionally biased region" description="Basic and acidic residues" evidence="2">
    <location>
        <begin position="340"/>
        <end position="386"/>
    </location>
</feature>
<dbReference type="InterPro" id="IPR000313">
    <property type="entry name" value="PWWP_dom"/>
</dbReference>
<comment type="caution">
    <text evidence="4">The sequence shown here is derived from an EMBL/GenBank/DDBJ whole genome shotgun (WGS) entry which is preliminary data.</text>
</comment>
<dbReference type="InterPro" id="IPR006569">
    <property type="entry name" value="CID_dom"/>
</dbReference>
<name>A0A834GGK4_RHOSS</name>
<feature type="compositionally biased region" description="Polar residues" evidence="2">
    <location>
        <begin position="697"/>
        <end position="710"/>
    </location>
</feature>
<dbReference type="Proteomes" id="UP000626092">
    <property type="component" value="Unassembled WGS sequence"/>
</dbReference>
<feature type="region of interest" description="Disordered" evidence="2">
    <location>
        <begin position="197"/>
        <end position="219"/>
    </location>
</feature>
<feature type="region of interest" description="Disordered" evidence="2">
    <location>
        <begin position="283"/>
        <end position="485"/>
    </location>
</feature>
<dbReference type="Pfam" id="PF00855">
    <property type="entry name" value="PWWP"/>
    <property type="match status" value="1"/>
</dbReference>
<feature type="compositionally biased region" description="Pro residues" evidence="2">
    <location>
        <begin position="1211"/>
        <end position="1253"/>
    </location>
</feature>
<feature type="region of interest" description="Disordered" evidence="2">
    <location>
        <begin position="1161"/>
        <end position="1324"/>
    </location>
</feature>
<feature type="compositionally biased region" description="Low complexity" evidence="2">
    <location>
        <begin position="1281"/>
        <end position="1296"/>
    </location>
</feature>
<dbReference type="PANTHER" id="PTHR12550">
    <property type="entry name" value="HEPATOMA-DERIVED GROWTH FACTOR-RELATED"/>
    <property type="match status" value="1"/>
</dbReference>
<feature type="compositionally biased region" description="Low complexity" evidence="2">
    <location>
        <begin position="639"/>
        <end position="649"/>
    </location>
</feature>
<dbReference type="Gene3D" id="2.30.30.140">
    <property type="match status" value="1"/>
</dbReference>
<gene>
    <name evidence="4" type="ORF">RHSIM_Rhsim09G0076600</name>
</gene>
<accession>A0A834GGK4</accession>
<dbReference type="OrthoDB" id="62853at2759"/>
<feature type="region of interest" description="Disordered" evidence="2">
    <location>
        <begin position="758"/>
        <end position="858"/>
    </location>
</feature>
<protein>
    <recommendedName>
        <fullName evidence="3">CID domain-containing protein</fullName>
    </recommendedName>
</protein>
<feature type="compositionally biased region" description="Polar residues" evidence="2">
    <location>
        <begin position="593"/>
        <end position="602"/>
    </location>
</feature>
<dbReference type="GO" id="GO:0006397">
    <property type="term" value="P:mRNA processing"/>
    <property type="evidence" value="ECO:0007669"/>
    <property type="project" value="UniProtKB-KW"/>
</dbReference>
<feature type="compositionally biased region" description="Basic and acidic residues" evidence="2">
    <location>
        <begin position="1164"/>
        <end position="1173"/>
    </location>
</feature>
<evidence type="ECO:0000256" key="2">
    <source>
        <dbReference type="SAM" id="MobiDB-lite"/>
    </source>
</evidence>
<evidence type="ECO:0000313" key="4">
    <source>
        <dbReference type="EMBL" id="KAF7131894.1"/>
    </source>
</evidence>
<feature type="domain" description="CID" evidence="3">
    <location>
        <begin position="859"/>
        <end position="1055"/>
    </location>
</feature>
<feature type="compositionally biased region" description="Polar residues" evidence="2">
    <location>
        <begin position="765"/>
        <end position="806"/>
    </location>
</feature>
<dbReference type="GO" id="GO:0005634">
    <property type="term" value="C:nucleus"/>
    <property type="evidence" value="ECO:0007669"/>
    <property type="project" value="UniProtKB-ARBA"/>
</dbReference>
<sequence length="1508" mass="162861">MAPGRRRGAKGGKTKSALSLGDLVLAKVKGFPAWPAKNSLCLCWVLGFYIKSEAGRISRMKHYLRCTPPHAHADDFQVALSGAFVAPADIQAFTSETKTKLLVRCQGKTVKYFAEAVKEICGAFEVLEQKDSSGLGDDTDRSAHGSEVPSVDVVEGGAGEVYLKDGIQKDGTNGETEIRGGCSSGLERCSWKKHKTSNESARTSKGLVLASSPPNGSVPKEEICNVKQEDSVIYPEDSKGGTPAVGLETNHNDGVCDAKGDGQKNKSSPLVGSVRAMHTVGGNNFLTNGHQMSGLKRNPKDERAKNIIQRKSSVGSSAKESSPDLKSDGNAFSRNKTKKMAKDGKDFGLANDGKKDAEGSLEEQAKDKLSGFKKGDHIGPAKRDSVINEVSHPAKRSKHADIENNGSKGSFHTTRKIDSRSPNVPMRKTENMELKPSTSHLKTENRTSSLVHTGSVPSNIPSDEEALPPTKRRRRAFEATSDSAIITSDDRTEKFSGAVKDDVLYSDKIKSPVTQLHTKRRAVRLVDEDNEEEATRTPIHGGSLSKIHASSGVSDCVTNADVKNEVSALGQPSGRDSSEVEVGHSKECFPSSKLLNESSSPHAEQHGEKRPKKALAANISHCPGKPELERVSSKESKKPLTSPKKSPWSGATNKTLSETPNISRQSKVSGAGTQKKTQSGSGKAPSIVSDSLIHYHNQGTTQRSMSLSSGERSKSTMENSYFLGERMEAVGDDKTSSLIDLKISDSATSIKHLIAAAQAKRRQAHSQNISHGNAGSLSAPSTEMSGRSPSPVASFQPFISGSSNHLQPDVQGYYPRTSMASPHGHLVSSNNQPDDEEFEERRVSSGHQPAGGSLSGGTEAAVARDAFEGMIETLSRTKESIGRATRLAIDCAKYGIANEVRNIVHLTLLLTRLWMIYLNVLVSLVQTVDGFHNLRQVLECSETLASRGPWSIWSVVELLIRKLESEASFHRKVDLFFLVDSITQCSHSHKGIAGASYIPIVQAALPRLLGAAAPPGAAASENRRQCIKVLRLWLERKILPESLLRRYMDDIGVPNDNASAGFFLRRPSRAERAVDDPIREMEGMLVDEYGSNATFQLPGFLSSHAFEEDDEDDLPSCSYKEAAGGSPVESVQATGEGEACAVTPNDRRHFVLEDVDGELEMEDVSGHPKDERPSFANGSFERASEWQGSDGILETDLNYTKELDPVHEGSPPLPFDSPPPTPPLPPSPPPPTSPSPPLPPSSSPPPPPPPPLPSLLNDSNPVPLPSSVPHPSLLPQPSLSPQPLVVSQHIHVSQSSTPSSPKLTYQPPLPHEYSSTPSGNKLVQRTVNTPHGVHIDATIRNEMYAHQSSCFVPAGVGNNPHEPSGFASSRPLDYGHHDSYLNSQPSQPIQPFQTGNAPLGQRPFHHAPPPQTPSSHYLYPTSTVQQNPYPRPYSLLNLPDGPRRYVADEHWRISTGEFNTDKQRGVWMSGGRASSSGLGLPFAHEGHTVSQLLPSRPDMTALNGWRPS</sequence>
<dbReference type="SMART" id="SM00582">
    <property type="entry name" value="RPR"/>
    <property type="match status" value="1"/>
</dbReference>
<evidence type="ECO:0000259" key="3">
    <source>
        <dbReference type="PROSITE" id="PS51391"/>
    </source>
</evidence>
<dbReference type="Gene3D" id="1.25.40.90">
    <property type="match status" value="1"/>
</dbReference>
<feature type="compositionally biased region" description="Polar residues" evidence="2">
    <location>
        <begin position="436"/>
        <end position="461"/>
    </location>
</feature>
<organism evidence="4 5">
    <name type="scientific">Rhododendron simsii</name>
    <name type="common">Sims's rhododendron</name>
    <dbReference type="NCBI Taxonomy" id="118357"/>
    <lineage>
        <taxon>Eukaryota</taxon>
        <taxon>Viridiplantae</taxon>
        <taxon>Streptophyta</taxon>
        <taxon>Embryophyta</taxon>
        <taxon>Tracheophyta</taxon>
        <taxon>Spermatophyta</taxon>
        <taxon>Magnoliopsida</taxon>
        <taxon>eudicotyledons</taxon>
        <taxon>Gunneridae</taxon>
        <taxon>Pentapetalae</taxon>
        <taxon>asterids</taxon>
        <taxon>Ericales</taxon>
        <taxon>Ericaceae</taxon>
        <taxon>Ericoideae</taxon>
        <taxon>Rhodoreae</taxon>
        <taxon>Rhododendron</taxon>
    </lineage>
</organism>
<dbReference type="SUPFAM" id="SSF63748">
    <property type="entry name" value="Tudor/PWWP/MBT"/>
    <property type="match status" value="1"/>
</dbReference>
<feature type="compositionally biased region" description="Polar residues" evidence="2">
    <location>
        <begin position="1313"/>
        <end position="1324"/>
    </location>
</feature>
<evidence type="ECO:0000313" key="5">
    <source>
        <dbReference type="Proteomes" id="UP000626092"/>
    </source>
</evidence>
<dbReference type="Pfam" id="PF04818">
    <property type="entry name" value="CID"/>
    <property type="match status" value="1"/>
</dbReference>
<feature type="compositionally biased region" description="Basic and acidic residues" evidence="2">
    <location>
        <begin position="624"/>
        <end position="638"/>
    </location>
</feature>
<feature type="compositionally biased region" description="Polar residues" evidence="2">
    <location>
        <begin position="650"/>
        <end position="681"/>
    </location>
</feature>
<feature type="compositionally biased region" description="Pro residues" evidence="2">
    <location>
        <begin position="1262"/>
        <end position="1280"/>
    </location>
</feature>
<keyword evidence="1" id="KW-0507">mRNA processing</keyword>
<feature type="region of interest" description="Disordered" evidence="2">
    <location>
        <begin position="527"/>
        <end position="549"/>
    </location>
</feature>
<feature type="compositionally biased region" description="Polar residues" evidence="2">
    <location>
        <begin position="1380"/>
        <end position="1396"/>
    </location>
</feature>
<reference evidence="4" key="1">
    <citation type="submission" date="2019-11" db="EMBL/GenBank/DDBJ databases">
        <authorList>
            <person name="Liu Y."/>
            <person name="Hou J."/>
            <person name="Li T.-Q."/>
            <person name="Guan C.-H."/>
            <person name="Wu X."/>
            <person name="Wu H.-Z."/>
            <person name="Ling F."/>
            <person name="Zhang R."/>
            <person name="Shi X.-G."/>
            <person name="Ren J.-P."/>
            <person name="Chen E.-F."/>
            <person name="Sun J.-M."/>
        </authorList>
    </citation>
    <scope>NUCLEOTIDE SEQUENCE</scope>
    <source>
        <strain evidence="4">Adult_tree_wgs_1</strain>
        <tissue evidence="4">Leaves</tissue>
    </source>
</reference>
<proteinExistence type="predicted"/>
<dbReference type="PROSITE" id="PS51391">
    <property type="entry name" value="CID"/>
    <property type="match status" value="1"/>
</dbReference>
<keyword evidence="5" id="KW-1185">Reference proteome</keyword>
<evidence type="ECO:0000256" key="1">
    <source>
        <dbReference type="ARBA" id="ARBA00022664"/>
    </source>
</evidence>
<dbReference type="EMBL" id="WJXA01000009">
    <property type="protein sequence ID" value="KAF7131894.1"/>
    <property type="molecule type" value="Genomic_DNA"/>
</dbReference>
<dbReference type="InterPro" id="IPR008942">
    <property type="entry name" value="ENTH_VHS"/>
</dbReference>
<feature type="region of interest" description="Disordered" evidence="2">
    <location>
        <begin position="1361"/>
        <end position="1414"/>
    </location>
</feature>
<feature type="compositionally biased region" description="Basic and acidic residues" evidence="2">
    <location>
        <begin position="576"/>
        <end position="587"/>
    </location>
</feature>